<evidence type="ECO:0000313" key="1">
    <source>
        <dbReference type="EMBL" id="MBM7058549.1"/>
    </source>
</evidence>
<sequence length="85" mass="9356">MRWHPDRLALAYTEGHPGLLASLSPDEEPPLTTAALTDSLRRFFDEGILGRHGRGGCISFERLHAAHAWDDGPAFVQGGGQMRFN</sequence>
<reference evidence="1 2" key="1">
    <citation type="submission" date="2021-02" db="EMBL/GenBank/DDBJ databases">
        <title>Genome Streptomyces sp. RHZ10.</title>
        <authorList>
            <person name="Besaury L."/>
        </authorList>
    </citation>
    <scope>NUCLEOTIDE SEQUENCE [LARGE SCALE GENOMIC DNA]</scope>
    <source>
        <strain evidence="1 2">RHZ10</strain>
    </source>
</reference>
<dbReference type="EMBL" id="JAFEUF010000345">
    <property type="protein sequence ID" value="MBM7058549.1"/>
    <property type="molecule type" value="Genomic_DNA"/>
</dbReference>
<proteinExistence type="predicted"/>
<accession>A0ABS2I5U6</accession>
<protein>
    <submittedName>
        <fullName evidence="1">Uncharacterized protein</fullName>
    </submittedName>
</protein>
<dbReference type="RefSeq" id="WP_205086621.1">
    <property type="nucleotide sequence ID" value="NZ_JAFEUF010000345.1"/>
</dbReference>
<organism evidence="1 2">
    <name type="scientific">Streptomyces durocortorensis</name>
    <dbReference type="NCBI Taxonomy" id="2811104"/>
    <lineage>
        <taxon>Bacteria</taxon>
        <taxon>Bacillati</taxon>
        <taxon>Actinomycetota</taxon>
        <taxon>Actinomycetes</taxon>
        <taxon>Kitasatosporales</taxon>
        <taxon>Streptomycetaceae</taxon>
        <taxon>Streptomyces</taxon>
    </lineage>
</organism>
<dbReference type="Proteomes" id="UP000712045">
    <property type="component" value="Unassembled WGS sequence"/>
</dbReference>
<name>A0ABS2I5U6_9ACTN</name>
<keyword evidence="2" id="KW-1185">Reference proteome</keyword>
<evidence type="ECO:0000313" key="2">
    <source>
        <dbReference type="Proteomes" id="UP000712045"/>
    </source>
</evidence>
<gene>
    <name evidence="1" type="ORF">JS521_33255</name>
</gene>
<comment type="caution">
    <text evidence="1">The sequence shown here is derived from an EMBL/GenBank/DDBJ whole genome shotgun (WGS) entry which is preliminary data.</text>
</comment>